<reference evidence="1" key="1">
    <citation type="submission" date="2022-01" db="EMBL/GenBank/DDBJ databases">
        <authorList>
            <person name="King R."/>
        </authorList>
    </citation>
    <scope>NUCLEOTIDE SEQUENCE</scope>
</reference>
<dbReference type="Proteomes" id="UP001152799">
    <property type="component" value="Chromosome 5"/>
</dbReference>
<dbReference type="Pfam" id="PF16037">
    <property type="entry name" value="DUF4790"/>
    <property type="match status" value="1"/>
</dbReference>
<gene>
    <name evidence="1" type="ORF">CEUTPL_LOCUS9373</name>
</gene>
<protein>
    <submittedName>
        <fullName evidence="1">Uncharacterized protein</fullName>
    </submittedName>
</protein>
<name>A0A9N9MQC4_9CUCU</name>
<keyword evidence="2" id="KW-1185">Reference proteome</keyword>
<evidence type="ECO:0000313" key="1">
    <source>
        <dbReference type="EMBL" id="CAG9768852.1"/>
    </source>
</evidence>
<dbReference type="OrthoDB" id="7675754at2759"/>
<sequence>METQLLSDIDEKSKEVVSEIAKKDKKTTTNKEKAVDFCVPKLSPRDSIHPSYSNLQLPYRIVCRHRLHASKNHMKKEIHRELRHIELDQSKALDGVRIHRIFSDNEIQVNKEEILELTSKQKRRLEELLAAP</sequence>
<dbReference type="EMBL" id="OU892281">
    <property type="protein sequence ID" value="CAG9768852.1"/>
    <property type="molecule type" value="Genomic_DNA"/>
</dbReference>
<evidence type="ECO:0000313" key="2">
    <source>
        <dbReference type="Proteomes" id="UP001152799"/>
    </source>
</evidence>
<dbReference type="AlphaFoldDB" id="A0A9N9MQC4"/>
<dbReference type="InterPro" id="IPR032004">
    <property type="entry name" value="DUF4790"/>
</dbReference>
<organism evidence="1 2">
    <name type="scientific">Ceutorhynchus assimilis</name>
    <name type="common">cabbage seed weevil</name>
    <dbReference type="NCBI Taxonomy" id="467358"/>
    <lineage>
        <taxon>Eukaryota</taxon>
        <taxon>Metazoa</taxon>
        <taxon>Ecdysozoa</taxon>
        <taxon>Arthropoda</taxon>
        <taxon>Hexapoda</taxon>
        <taxon>Insecta</taxon>
        <taxon>Pterygota</taxon>
        <taxon>Neoptera</taxon>
        <taxon>Endopterygota</taxon>
        <taxon>Coleoptera</taxon>
        <taxon>Polyphaga</taxon>
        <taxon>Cucujiformia</taxon>
        <taxon>Curculionidae</taxon>
        <taxon>Ceutorhynchinae</taxon>
        <taxon>Ceutorhynchus</taxon>
    </lineage>
</organism>
<accession>A0A9N9MQC4</accession>
<proteinExistence type="predicted"/>